<dbReference type="EMBL" id="BOQN01000159">
    <property type="protein sequence ID" value="GIM97820.1"/>
    <property type="molecule type" value="Genomic_DNA"/>
</dbReference>
<organism evidence="1 2">
    <name type="scientific">Paractinoplanes toevensis</name>
    <dbReference type="NCBI Taxonomy" id="571911"/>
    <lineage>
        <taxon>Bacteria</taxon>
        <taxon>Bacillati</taxon>
        <taxon>Actinomycetota</taxon>
        <taxon>Actinomycetes</taxon>
        <taxon>Micromonosporales</taxon>
        <taxon>Micromonosporaceae</taxon>
        <taxon>Paractinoplanes</taxon>
    </lineage>
</organism>
<sequence length="75" mass="8128">MDASRIARIRRRDCPGFGYGPRFRLTIKGVSRIAAGLVEEGWNAAGEELEATSQAITAFYLRASAQGRVVIDGNS</sequence>
<reference evidence="1 2" key="1">
    <citation type="submission" date="2021-03" db="EMBL/GenBank/DDBJ databases">
        <title>Whole genome shotgun sequence of Actinoplanes toevensis NBRC 105298.</title>
        <authorList>
            <person name="Komaki H."/>
            <person name="Tamura T."/>
        </authorList>
    </citation>
    <scope>NUCLEOTIDE SEQUENCE [LARGE SCALE GENOMIC DNA]</scope>
    <source>
        <strain evidence="1 2">NBRC 105298</strain>
    </source>
</reference>
<evidence type="ECO:0000313" key="2">
    <source>
        <dbReference type="Proteomes" id="UP000677082"/>
    </source>
</evidence>
<accession>A0A919WCR6</accession>
<protein>
    <submittedName>
        <fullName evidence="1">Uncharacterized protein</fullName>
    </submittedName>
</protein>
<gene>
    <name evidence="1" type="ORF">Ato02nite_096130</name>
</gene>
<dbReference type="AlphaFoldDB" id="A0A919WCR6"/>
<dbReference type="Proteomes" id="UP000677082">
    <property type="component" value="Unassembled WGS sequence"/>
</dbReference>
<comment type="caution">
    <text evidence="1">The sequence shown here is derived from an EMBL/GenBank/DDBJ whole genome shotgun (WGS) entry which is preliminary data.</text>
</comment>
<evidence type="ECO:0000313" key="1">
    <source>
        <dbReference type="EMBL" id="GIM97820.1"/>
    </source>
</evidence>
<name>A0A919WCR6_9ACTN</name>
<proteinExistence type="predicted"/>
<keyword evidence="2" id="KW-1185">Reference proteome</keyword>